<comment type="function">
    <text evidence="10">Catalyzes the NADPH-dependent reduction of ketopantoate into pantoic acid.</text>
</comment>
<dbReference type="FunFam" id="1.10.1040.10:FF:000017">
    <property type="entry name" value="2-dehydropantoate 2-reductase"/>
    <property type="match status" value="1"/>
</dbReference>
<dbReference type="EMBL" id="CP033219">
    <property type="protein sequence ID" value="AZV78034.1"/>
    <property type="molecule type" value="Genomic_DNA"/>
</dbReference>
<dbReference type="GO" id="GO:0005737">
    <property type="term" value="C:cytoplasm"/>
    <property type="evidence" value="ECO:0007669"/>
    <property type="project" value="TreeGrafter"/>
</dbReference>
<dbReference type="OrthoDB" id="9793586at2"/>
<dbReference type="EC" id="1.1.1.169" evidence="3 10"/>
<dbReference type="Pfam" id="PF02558">
    <property type="entry name" value="ApbA"/>
    <property type="match status" value="1"/>
</dbReference>
<sequence>MKIAVLGVGAMGSIYAALLTDAGHEVWAVDTWTDHVDAINANGLRVEGASGDRTVKTLRATTRIEDVGTCDLCLIATKASGVGPAAQAAAAAIGPDTLVLTIQNGLGSGERIAQHIPAGNVLLGVADGFGASMKGPGHAHHNAMKLIRIGEINGGLTDRLHGVEKVWQGAGFNVKAFENITQLIWEKFLCNVTFSAACATFNTTVGELMAHPQYWPIALGAMSEAFAIAKAKGVPLSFDDPVAYVTAFGSSMPHARPSMLLDHLAGHASELDAINGIVPVMGRELGIPTPFNDTLTAVLRMNEATFEVAKA</sequence>
<dbReference type="Gene3D" id="1.10.1040.10">
    <property type="entry name" value="N-(1-d-carboxylethyl)-l-norvaline Dehydrogenase, domain 2"/>
    <property type="match status" value="1"/>
</dbReference>
<dbReference type="PANTHER" id="PTHR21708:SF26">
    <property type="entry name" value="2-DEHYDROPANTOATE 2-REDUCTASE"/>
    <property type="match status" value="1"/>
</dbReference>
<evidence type="ECO:0000256" key="7">
    <source>
        <dbReference type="ARBA" id="ARBA00023002"/>
    </source>
</evidence>
<dbReference type="GO" id="GO:0008677">
    <property type="term" value="F:2-dehydropantoate 2-reductase activity"/>
    <property type="evidence" value="ECO:0007669"/>
    <property type="project" value="UniProtKB-EC"/>
</dbReference>
<dbReference type="SUPFAM" id="SSF51735">
    <property type="entry name" value="NAD(P)-binding Rossmann-fold domains"/>
    <property type="match status" value="1"/>
</dbReference>
<keyword evidence="7 10" id="KW-0560">Oxidoreductase</keyword>
<evidence type="ECO:0000256" key="4">
    <source>
        <dbReference type="ARBA" id="ARBA00019465"/>
    </source>
</evidence>
<accession>A0A3T0N1Z6</accession>
<dbReference type="InterPro" id="IPR008927">
    <property type="entry name" value="6-PGluconate_DH-like_C_sf"/>
</dbReference>
<dbReference type="AlphaFoldDB" id="A0A3T0N1Z6"/>
<evidence type="ECO:0000256" key="5">
    <source>
        <dbReference type="ARBA" id="ARBA00022655"/>
    </source>
</evidence>
<dbReference type="InterPro" id="IPR013332">
    <property type="entry name" value="KPR_N"/>
</dbReference>
<dbReference type="UniPathway" id="UPA00028">
    <property type="reaction ID" value="UER00004"/>
</dbReference>
<comment type="similarity">
    <text evidence="2 10">Belongs to the ketopantoate reductase family.</text>
</comment>
<evidence type="ECO:0000313" key="13">
    <source>
        <dbReference type="EMBL" id="AZV78034.1"/>
    </source>
</evidence>
<dbReference type="NCBIfam" id="TIGR00745">
    <property type="entry name" value="apbA_panE"/>
    <property type="match status" value="1"/>
</dbReference>
<dbReference type="KEGG" id="sedi:EBB79_09110"/>
<evidence type="ECO:0000313" key="14">
    <source>
        <dbReference type="Proteomes" id="UP000283063"/>
    </source>
</evidence>
<comment type="catalytic activity">
    <reaction evidence="9 10">
        <text>(R)-pantoate + NADP(+) = 2-dehydropantoate + NADPH + H(+)</text>
        <dbReference type="Rhea" id="RHEA:16233"/>
        <dbReference type="ChEBI" id="CHEBI:11561"/>
        <dbReference type="ChEBI" id="CHEBI:15378"/>
        <dbReference type="ChEBI" id="CHEBI:15980"/>
        <dbReference type="ChEBI" id="CHEBI:57783"/>
        <dbReference type="ChEBI" id="CHEBI:58349"/>
        <dbReference type="EC" id="1.1.1.169"/>
    </reaction>
</comment>
<feature type="domain" description="Ketopantoate reductase N-terminal" evidence="11">
    <location>
        <begin position="3"/>
        <end position="153"/>
    </location>
</feature>
<dbReference type="InterPro" id="IPR036291">
    <property type="entry name" value="NAD(P)-bd_dom_sf"/>
</dbReference>
<dbReference type="InterPro" id="IPR003710">
    <property type="entry name" value="ApbA"/>
</dbReference>
<evidence type="ECO:0000256" key="2">
    <source>
        <dbReference type="ARBA" id="ARBA00007870"/>
    </source>
</evidence>
<evidence type="ECO:0000256" key="3">
    <source>
        <dbReference type="ARBA" id="ARBA00013014"/>
    </source>
</evidence>
<dbReference type="InterPro" id="IPR013752">
    <property type="entry name" value="KPA_reductase"/>
</dbReference>
<dbReference type="Pfam" id="PF08546">
    <property type="entry name" value="ApbA_C"/>
    <property type="match status" value="1"/>
</dbReference>
<dbReference type="RefSeq" id="WP_127748592.1">
    <property type="nucleotide sequence ID" value="NZ_CP033219.1"/>
</dbReference>
<keyword evidence="14" id="KW-1185">Reference proteome</keyword>
<evidence type="ECO:0000256" key="9">
    <source>
        <dbReference type="ARBA" id="ARBA00048793"/>
    </source>
</evidence>
<proteinExistence type="inferred from homology"/>
<dbReference type="SUPFAM" id="SSF48179">
    <property type="entry name" value="6-phosphogluconate dehydrogenase C-terminal domain-like"/>
    <property type="match status" value="1"/>
</dbReference>
<comment type="pathway">
    <text evidence="1 10">Cofactor biosynthesis; (R)-pantothenate biosynthesis; (R)-pantoate from 3-methyl-2-oxobutanoate: step 2/2.</text>
</comment>
<evidence type="ECO:0000256" key="8">
    <source>
        <dbReference type="ARBA" id="ARBA00032024"/>
    </source>
</evidence>
<gene>
    <name evidence="13" type="ORF">EBB79_09110</name>
</gene>
<dbReference type="Proteomes" id="UP000283063">
    <property type="component" value="Chromosome"/>
</dbReference>
<organism evidence="13 14">
    <name type="scientific">Parasedimentitalea marina</name>
    <dbReference type="NCBI Taxonomy" id="2483033"/>
    <lineage>
        <taxon>Bacteria</taxon>
        <taxon>Pseudomonadati</taxon>
        <taxon>Pseudomonadota</taxon>
        <taxon>Alphaproteobacteria</taxon>
        <taxon>Rhodobacterales</taxon>
        <taxon>Paracoccaceae</taxon>
        <taxon>Parasedimentitalea</taxon>
    </lineage>
</organism>
<protein>
    <recommendedName>
        <fullName evidence="4 10">2-dehydropantoate 2-reductase</fullName>
        <ecNumber evidence="3 10">1.1.1.169</ecNumber>
    </recommendedName>
    <alternativeName>
        <fullName evidence="8 10">Ketopantoate reductase</fullName>
    </alternativeName>
</protein>
<feature type="domain" description="Ketopantoate reductase C-terminal" evidence="12">
    <location>
        <begin position="179"/>
        <end position="302"/>
    </location>
</feature>
<dbReference type="GO" id="GO:0015940">
    <property type="term" value="P:pantothenate biosynthetic process"/>
    <property type="evidence" value="ECO:0007669"/>
    <property type="project" value="UniProtKB-UniPathway"/>
</dbReference>
<reference evidence="13 14" key="1">
    <citation type="submission" date="2018-10" db="EMBL/GenBank/DDBJ databases">
        <title>Parasedimentitalea marina sp. nov., a psychrophilic bacterium isolated from deep seawater of the New Britain Trench.</title>
        <authorList>
            <person name="Cao J."/>
        </authorList>
    </citation>
    <scope>NUCLEOTIDE SEQUENCE [LARGE SCALE GENOMIC DNA]</scope>
    <source>
        <strain evidence="13 14">W43</strain>
    </source>
</reference>
<evidence type="ECO:0000256" key="10">
    <source>
        <dbReference type="RuleBase" id="RU362068"/>
    </source>
</evidence>
<dbReference type="PANTHER" id="PTHR21708">
    <property type="entry name" value="PROBABLE 2-DEHYDROPANTOATE 2-REDUCTASE"/>
    <property type="match status" value="1"/>
</dbReference>
<keyword evidence="5 10" id="KW-0566">Pantothenate biosynthesis</keyword>
<dbReference type="InterPro" id="IPR051402">
    <property type="entry name" value="KPR-Related"/>
</dbReference>
<evidence type="ECO:0000256" key="6">
    <source>
        <dbReference type="ARBA" id="ARBA00022857"/>
    </source>
</evidence>
<evidence type="ECO:0000256" key="1">
    <source>
        <dbReference type="ARBA" id="ARBA00004994"/>
    </source>
</evidence>
<evidence type="ECO:0000259" key="11">
    <source>
        <dbReference type="Pfam" id="PF02558"/>
    </source>
</evidence>
<dbReference type="InterPro" id="IPR013328">
    <property type="entry name" value="6PGD_dom2"/>
</dbReference>
<evidence type="ECO:0000259" key="12">
    <source>
        <dbReference type="Pfam" id="PF08546"/>
    </source>
</evidence>
<dbReference type="Gene3D" id="3.40.50.720">
    <property type="entry name" value="NAD(P)-binding Rossmann-like Domain"/>
    <property type="match status" value="1"/>
</dbReference>
<name>A0A3T0N1Z6_9RHOB</name>
<keyword evidence="6 10" id="KW-0521">NADP</keyword>